<dbReference type="Pfam" id="PF04945">
    <property type="entry name" value="YHS"/>
    <property type="match status" value="1"/>
</dbReference>
<proteinExistence type="predicted"/>
<dbReference type="RefSeq" id="WP_099543790.1">
    <property type="nucleotide sequence ID" value="NZ_JBHULB010000080.1"/>
</dbReference>
<reference evidence="3" key="1">
    <citation type="journal article" date="2019" name="Int. J. Syst. Evol. Microbiol.">
        <title>The Global Catalogue of Microorganisms (GCM) 10K type strain sequencing project: providing services to taxonomists for standard genome sequencing and annotation.</title>
        <authorList>
            <consortium name="The Broad Institute Genomics Platform"/>
            <consortium name="The Broad Institute Genome Sequencing Center for Infectious Disease"/>
            <person name="Wu L."/>
            <person name="Ma J."/>
        </authorList>
    </citation>
    <scope>NUCLEOTIDE SEQUENCE [LARGE SCALE GENOMIC DNA]</scope>
    <source>
        <strain evidence="3">KCTC 52368</strain>
    </source>
</reference>
<dbReference type="InterPro" id="IPR009078">
    <property type="entry name" value="Ferritin-like_SF"/>
</dbReference>
<name>A0ABW5N141_9FLAO</name>
<dbReference type="EMBL" id="JBHULB010000080">
    <property type="protein sequence ID" value="MFD2588574.1"/>
    <property type="molecule type" value="Genomic_DNA"/>
</dbReference>
<evidence type="ECO:0000313" key="3">
    <source>
        <dbReference type="Proteomes" id="UP001597526"/>
    </source>
</evidence>
<comment type="caution">
    <text evidence="2">The sequence shown here is derived from an EMBL/GenBank/DDBJ whole genome shotgun (WGS) entry which is preliminary data.</text>
</comment>
<keyword evidence="3" id="KW-1185">Reference proteome</keyword>
<protein>
    <submittedName>
        <fullName evidence="2">YHS domain-containing protein</fullName>
    </submittedName>
</protein>
<organism evidence="2 3">
    <name type="scientific">Croceitalea marina</name>
    <dbReference type="NCBI Taxonomy" id="1775166"/>
    <lineage>
        <taxon>Bacteria</taxon>
        <taxon>Pseudomonadati</taxon>
        <taxon>Bacteroidota</taxon>
        <taxon>Flavobacteriia</taxon>
        <taxon>Flavobacteriales</taxon>
        <taxon>Flavobacteriaceae</taxon>
        <taxon>Croceitalea</taxon>
    </lineage>
</organism>
<accession>A0ABW5N141</accession>
<dbReference type="InterPro" id="IPR007029">
    <property type="entry name" value="YHS_dom"/>
</dbReference>
<dbReference type="Proteomes" id="UP001597526">
    <property type="component" value="Unassembled WGS sequence"/>
</dbReference>
<evidence type="ECO:0000313" key="2">
    <source>
        <dbReference type="EMBL" id="MFD2588574.1"/>
    </source>
</evidence>
<dbReference type="SUPFAM" id="SSF47240">
    <property type="entry name" value="Ferritin-like"/>
    <property type="match status" value="1"/>
</dbReference>
<dbReference type="InterPro" id="IPR012348">
    <property type="entry name" value="RNR-like"/>
</dbReference>
<evidence type="ECO:0000259" key="1">
    <source>
        <dbReference type="Pfam" id="PF04945"/>
    </source>
</evidence>
<gene>
    <name evidence="2" type="ORF">ACFSQJ_16700</name>
</gene>
<dbReference type="Gene3D" id="1.10.620.20">
    <property type="entry name" value="Ribonucleotide Reductase, subunit A"/>
    <property type="match status" value="1"/>
</dbReference>
<sequence>MKTNICPTCGCSLVRLGISENKASKGSYNGNELYFCCDGCTDLFVKDPERYIEETKDLIVCPTCLAEKTLTSATKLNVNGQDVYFCHCPHCMDLYKKAPVFYINRLEGKIHNEGILGHDGCCIGT</sequence>
<feature type="domain" description="YHS" evidence="1">
    <location>
        <begin position="20"/>
        <end position="53"/>
    </location>
</feature>